<keyword evidence="5 9" id="KW-0560">Oxidoreductase</keyword>
<evidence type="ECO:0000313" key="11">
    <source>
        <dbReference type="EMBL" id="KAE9976472.1"/>
    </source>
</evidence>
<keyword evidence="10" id="KW-0472">Membrane</keyword>
<dbReference type="SUPFAM" id="SSF48264">
    <property type="entry name" value="Cytochrome P450"/>
    <property type="match status" value="1"/>
</dbReference>
<keyword evidence="4 8" id="KW-0479">Metal-binding</keyword>
<organism evidence="11 12">
    <name type="scientific">Venturia inaequalis</name>
    <name type="common">Apple scab fungus</name>
    <dbReference type="NCBI Taxonomy" id="5025"/>
    <lineage>
        <taxon>Eukaryota</taxon>
        <taxon>Fungi</taxon>
        <taxon>Dikarya</taxon>
        <taxon>Ascomycota</taxon>
        <taxon>Pezizomycotina</taxon>
        <taxon>Dothideomycetes</taxon>
        <taxon>Pleosporomycetidae</taxon>
        <taxon>Venturiales</taxon>
        <taxon>Venturiaceae</taxon>
        <taxon>Venturia</taxon>
    </lineage>
</organism>
<dbReference type="InterPro" id="IPR017972">
    <property type="entry name" value="Cyt_P450_CS"/>
</dbReference>
<dbReference type="PANTHER" id="PTHR46206">
    <property type="entry name" value="CYTOCHROME P450"/>
    <property type="match status" value="1"/>
</dbReference>
<feature type="transmembrane region" description="Helical" evidence="10">
    <location>
        <begin position="12"/>
        <end position="33"/>
    </location>
</feature>
<dbReference type="PANTHER" id="PTHR46206:SF2">
    <property type="entry name" value="CYTOCHROME P450 MONOOXYGENASE AUSG-RELATED"/>
    <property type="match status" value="1"/>
</dbReference>
<dbReference type="GO" id="GO:0016705">
    <property type="term" value="F:oxidoreductase activity, acting on paired donors, with incorporation or reduction of molecular oxygen"/>
    <property type="evidence" value="ECO:0007669"/>
    <property type="project" value="InterPro"/>
</dbReference>
<proteinExistence type="inferred from homology"/>
<evidence type="ECO:0000256" key="8">
    <source>
        <dbReference type="PIRSR" id="PIRSR602403-1"/>
    </source>
</evidence>
<comment type="cofactor">
    <cofactor evidence="1 8">
        <name>heme</name>
        <dbReference type="ChEBI" id="CHEBI:30413"/>
    </cofactor>
</comment>
<dbReference type="GO" id="GO:0004497">
    <property type="term" value="F:monooxygenase activity"/>
    <property type="evidence" value="ECO:0007669"/>
    <property type="project" value="UniProtKB-KW"/>
</dbReference>
<evidence type="ECO:0000256" key="2">
    <source>
        <dbReference type="ARBA" id="ARBA00010617"/>
    </source>
</evidence>
<dbReference type="PRINTS" id="PR00465">
    <property type="entry name" value="EP450IV"/>
</dbReference>
<dbReference type="InterPro" id="IPR036396">
    <property type="entry name" value="Cyt_P450_sf"/>
</dbReference>
<evidence type="ECO:0000256" key="5">
    <source>
        <dbReference type="ARBA" id="ARBA00023002"/>
    </source>
</evidence>
<dbReference type="EMBL" id="WNWQ01000153">
    <property type="protein sequence ID" value="KAE9976472.1"/>
    <property type="molecule type" value="Genomic_DNA"/>
</dbReference>
<dbReference type="PROSITE" id="PS00086">
    <property type="entry name" value="CYTOCHROME_P450"/>
    <property type="match status" value="1"/>
</dbReference>
<evidence type="ECO:0000256" key="7">
    <source>
        <dbReference type="ARBA" id="ARBA00023033"/>
    </source>
</evidence>
<keyword evidence="3 8" id="KW-0349">Heme</keyword>
<feature type="binding site" description="axial binding residue" evidence="8">
    <location>
        <position position="460"/>
    </location>
    <ligand>
        <name>heme</name>
        <dbReference type="ChEBI" id="CHEBI:30413"/>
    </ligand>
    <ligandPart>
        <name>Fe</name>
        <dbReference type="ChEBI" id="CHEBI:18248"/>
    </ligandPart>
</feature>
<evidence type="ECO:0000256" key="1">
    <source>
        <dbReference type="ARBA" id="ARBA00001971"/>
    </source>
</evidence>
<keyword evidence="6 8" id="KW-0408">Iron</keyword>
<sequence>MDYLQHLSLVDASFSIRNVLTSTFVVLVAYLAYSLIEDNKPIPGFEIAGREPGEWLNEKARRRFMTNAKGVVQNGFKQTKNGVFQVFSHSGPQLVLPAHFSEEIRNNPHMDLEGIGKDEFFTAYSAFSPMKVAQTGDIMAHMVNRKLTTSLALVTAPVNEETNLALGTVWPPTDKWTSTQLVSDLLRLTSQVSSRIFLGAPLCRNPQWTRLVEAYAGDLMNAAYAMRAMPKLLRPLLYYFSPQVNRLKKTIKAARAIIGPEVQERRRIRNEALARGEAIPKRLDSIDWLDDVARTTGQDDFDNVGCQLTLTFVAIHTTSLTCALILYDIIDNSYLIPELRQEIIAVMNEDQGWQKTSLYKLKLLDSVMKESQRINILGTLTMSRFSHQDIKLSDGTVIPKGVRTSIPTLHMRDPEFYSDPNTFDGKRFLKLRELPDNANKYQFATTSSDHLGFGHGKHACPGRFFAGNEIKIMLCHLLMKYEWQFKDNKKPEKTLAFSESTLDPNAEIMYKSRIPEINL</sequence>
<dbReference type="InterPro" id="IPR002403">
    <property type="entry name" value="Cyt_P450_E_grp-IV"/>
</dbReference>
<keyword evidence="10" id="KW-1133">Transmembrane helix</keyword>
<dbReference type="GO" id="GO:0005506">
    <property type="term" value="F:iron ion binding"/>
    <property type="evidence" value="ECO:0007669"/>
    <property type="project" value="InterPro"/>
</dbReference>
<dbReference type="InterPro" id="IPR001128">
    <property type="entry name" value="Cyt_P450"/>
</dbReference>
<keyword evidence="7 9" id="KW-0503">Monooxygenase</keyword>
<dbReference type="Pfam" id="PF00067">
    <property type="entry name" value="p450"/>
    <property type="match status" value="1"/>
</dbReference>
<evidence type="ECO:0000256" key="9">
    <source>
        <dbReference type="RuleBase" id="RU000461"/>
    </source>
</evidence>
<comment type="caution">
    <text evidence="11">The sequence shown here is derived from an EMBL/GenBank/DDBJ whole genome shotgun (WGS) entry which is preliminary data.</text>
</comment>
<reference evidence="11 12" key="1">
    <citation type="submission" date="2019-11" db="EMBL/GenBank/DDBJ databases">
        <title>Venturia inaequalis Genome Resource.</title>
        <authorList>
            <person name="Lichtner F.J."/>
        </authorList>
    </citation>
    <scope>NUCLEOTIDE SEQUENCE [LARGE SCALE GENOMIC DNA]</scope>
    <source>
        <strain evidence="11">Bline_iso_100314</strain>
    </source>
</reference>
<dbReference type="Gene3D" id="1.10.630.10">
    <property type="entry name" value="Cytochrome P450"/>
    <property type="match status" value="1"/>
</dbReference>
<comment type="similarity">
    <text evidence="2 9">Belongs to the cytochrome P450 family.</text>
</comment>
<evidence type="ECO:0000256" key="6">
    <source>
        <dbReference type="ARBA" id="ARBA00023004"/>
    </source>
</evidence>
<dbReference type="Proteomes" id="UP000433883">
    <property type="component" value="Unassembled WGS sequence"/>
</dbReference>
<evidence type="ECO:0000256" key="4">
    <source>
        <dbReference type="ARBA" id="ARBA00022723"/>
    </source>
</evidence>
<evidence type="ECO:0000256" key="10">
    <source>
        <dbReference type="SAM" id="Phobius"/>
    </source>
</evidence>
<dbReference type="AlphaFoldDB" id="A0A8H3USR5"/>
<accession>A0A8H3USR5</accession>
<evidence type="ECO:0000256" key="3">
    <source>
        <dbReference type="ARBA" id="ARBA00022617"/>
    </source>
</evidence>
<dbReference type="GO" id="GO:0020037">
    <property type="term" value="F:heme binding"/>
    <property type="evidence" value="ECO:0007669"/>
    <property type="project" value="InterPro"/>
</dbReference>
<gene>
    <name evidence="11" type="ORF">BLS_002066</name>
</gene>
<protein>
    <submittedName>
        <fullName evidence="11">Uncharacterized protein</fullName>
    </submittedName>
</protein>
<keyword evidence="10" id="KW-0812">Transmembrane</keyword>
<evidence type="ECO:0000313" key="12">
    <source>
        <dbReference type="Proteomes" id="UP000433883"/>
    </source>
</evidence>
<name>A0A8H3USR5_VENIN</name>
<dbReference type="CDD" id="cd11041">
    <property type="entry name" value="CYP503A1-like"/>
    <property type="match status" value="1"/>
</dbReference>